<comment type="catalytic activity">
    <reaction evidence="13 14">
        <text>a ubiquinone + reduced [electron-transfer flavoprotein] = a ubiquinol + oxidized [electron-transfer flavoprotein] + H(+)</text>
        <dbReference type="Rhea" id="RHEA:24052"/>
        <dbReference type="Rhea" id="RHEA-COMP:9565"/>
        <dbReference type="Rhea" id="RHEA-COMP:9566"/>
        <dbReference type="Rhea" id="RHEA-COMP:10685"/>
        <dbReference type="Rhea" id="RHEA-COMP:10686"/>
        <dbReference type="ChEBI" id="CHEBI:15378"/>
        <dbReference type="ChEBI" id="CHEBI:16389"/>
        <dbReference type="ChEBI" id="CHEBI:17976"/>
        <dbReference type="ChEBI" id="CHEBI:57692"/>
        <dbReference type="ChEBI" id="CHEBI:58307"/>
        <dbReference type="EC" id="1.5.5.1"/>
    </reaction>
</comment>
<evidence type="ECO:0000313" key="16">
    <source>
        <dbReference type="EMBL" id="ORX74039.1"/>
    </source>
</evidence>
<evidence type="ECO:0000256" key="3">
    <source>
        <dbReference type="ARBA" id="ARBA00022448"/>
    </source>
</evidence>
<protein>
    <recommendedName>
        <fullName evidence="14">Electron transfer flavoprotein-ubiquinone oxidoreductase</fullName>
        <shortName evidence="14">ETF-QO</shortName>
        <ecNumber evidence="14">1.5.5.1</ecNumber>
    </recommendedName>
</protein>
<evidence type="ECO:0000256" key="7">
    <source>
        <dbReference type="ARBA" id="ARBA00022827"/>
    </source>
</evidence>
<keyword evidence="8 14" id="KW-0249">Electron transport</keyword>
<comment type="cofactor">
    <cofactor evidence="14">
        <name>[4Fe-4S] cluster</name>
        <dbReference type="ChEBI" id="CHEBI:49883"/>
    </cofactor>
    <text evidence="14">Binds 1 [4Fe-4S] cluster.</text>
</comment>
<dbReference type="PANTHER" id="PTHR10617">
    <property type="entry name" value="ELECTRON TRANSFER FLAVOPROTEIN-UBIQUINONE OXIDOREDUCTASE"/>
    <property type="match status" value="1"/>
</dbReference>
<keyword evidence="7 14" id="KW-0274">FAD</keyword>
<dbReference type="Proteomes" id="UP000193922">
    <property type="component" value="Unassembled WGS sequence"/>
</dbReference>
<keyword evidence="12 14" id="KW-0830">Ubiquinone</keyword>
<keyword evidence="17" id="KW-1185">Reference proteome</keyword>
<dbReference type="GO" id="GO:0051539">
    <property type="term" value="F:4 iron, 4 sulfur cluster binding"/>
    <property type="evidence" value="ECO:0007669"/>
    <property type="project" value="UniProtKB-UniRule"/>
</dbReference>
<keyword evidence="9 14" id="KW-0560">Oxidoreductase</keyword>
<dbReference type="InterPro" id="IPR007859">
    <property type="entry name" value="ETF-QO/FixX_C"/>
</dbReference>
<dbReference type="Gene3D" id="3.50.50.60">
    <property type="entry name" value="FAD/NAD(P)-binding domain"/>
    <property type="match status" value="1"/>
</dbReference>
<evidence type="ECO:0000256" key="10">
    <source>
        <dbReference type="ARBA" id="ARBA00023004"/>
    </source>
</evidence>
<dbReference type="Gene3D" id="3.30.70.20">
    <property type="match status" value="1"/>
</dbReference>
<comment type="cofactor">
    <cofactor evidence="1 14">
        <name>FAD</name>
        <dbReference type="ChEBI" id="CHEBI:57692"/>
    </cofactor>
</comment>
<keyword evidence="5 14" id="KW-0285">Flavoprotein</keyword>
<dbReference type="PROSITE" id="PS51379">
    <property type="entry name" value="4FE4S_FER_2"/>
    <property type="match status" value="1"/>
</dbReference>
<dbReference type="PANTHER" id="PTHR10617:SF107">
    <property type="entry name" value="ELECTRON TRANSFER FLAVOPROTEIN-UBIQUINONE OXIDOREDUCTASE, MITOCHONDRIAL"/>
    <property type="match status" value="1"/>
</dbReference>
<comment type="caution">
    <text evidence="16">The sequence shown here is derived from an EMBL/GenBank/DDBJ whole genome shotgun (WGS) entry which is preliminary data.</text>
</comment>
<dbReference type="Pfam" id="PF05187">
    <property type="entry name" value="Fer4_ETF_QO"/>
    <property type="match status" value="1"/>
</dbReference>
<accession>A0A1Y1WKF9</accession>
<evidence type="ECO:0000256" key="11">
    <source>
        <dbReference type="ARBA" id="ARBA00023014"/>
    </source>
</evidence>
<evidence type="ECO:0000256" key="14">
    <source>
        <dbReference type="RuleBase" id="RU366068"/>
    </source>
</evidence>
<keyword evidence="10 14" id="KW-0408">Iron</keyword>
<dbReference type="GO" id="GO:0004174">
    <property type="term" value="F:electron-transferring-flavoprotein dehydrogenase activity"/>
    <property type="evidence" value="ECO:0007669"/>
    <property type="project" value="UniProtKB-UniRule"/>
</dbReference>
<evidence type="ECO:0000313" key="17">
    <source>
        <dbReference type="Proteomes" id="UP000193922"/>
    </source>
</evidence>
<dbReference type="GO" id="GO:0046872">
    <property type="term" value="F:metal ion binding"/>
    <property type="evidence" value="ECO:0007669"/>
    <property type="project" value="UniProtKB-KW"/>
</dbReference>
<dbReference type="RefSeq" id="XP_040747250.1">
    <property type="nucleotide sequence ID" value="XM_040891146.1"/>
</dbReference>
<reference evidence="16 17" key="1">
    <citation type="submission" date="2016-07" db="EMBL/GenBank/DDBJ databases">
        <title>Pervasive Adenine N6-methylation of Active Genes in Fungi.</title>
        <authorList>
            <consortium name="DOE Joint Genome Institute"/>
            <person name="Mondo S.J."/>
            <person name="Dannebaum R.O."/>
            <person name="Kuo R.C."/>
            <person name="Labutti K."/>
            <person name="Haridas S."/>
            <person name="Kuo A."/>
            <person name="Salamov A."/>
            <person name="Ahrendt S.R."/>
            <person name="Lipzen A."/>
            <person name="Sullivan W."/>
            <person name="Andreopoulos W.B."/>
            <person name="Clum A."/>
            <person name="Lindquist E."/>
            <person name="Daum C."/>
            <person name="Ramamoorthy G.K."/>
            <person name="Gryganskyi A."/>
            <person name="Culley D."/>
            <person name="Magnuson J.K."/>
            <person name="James T.Y."/>
            <person name="O'Malley M.A."/>
            <person name="Stajich J.E."/>
            <person name="Spatafora J.W."/>
            <person name="Visel A."/>
            <person name="Grigoriev I.V."/>
        </authorList>
    </citation>
    <scope>NUCLEOTIDE SEQUENCE [LARGE SCALE GENOMIC DNA]</scope>
    <source>
        <strain evidence="16 17">ATCC 12442</strain>
    </source>
</reference>
<evidence type="ECO:0000256" key="1">
    <source>
        <dbReference type="ARBA" id="ARBA00001974"/>
    </source>
</evidence>
<dbReference type="Pfam" id="PF07992">
    <property type="entry name" value="Pyr_redox_2"/>
    <property type="match status" value="1"/>
</dbReference>
<dbReference type="EC" id="1.5.5.1" evidence="14"/>
<dbReference type="FunFam" id="3.30.70.20:FF:000012">
    <property type="entry name" value="Electron transfer flavoprotein-ubiquinone oxidoreductase, mitochondrial"/>
    <property type="match status" value="1"/>
</dbReference>
<evidence type="ECO:0000256" key="13">
    <source>
        <dbReference type="ARBA" id="ARBA00052682"/>
    </source>
</evidence>
<comment type="function">
    <text evidence="2 14">Accepts electrons from ETF and reduces ubiquinone.</text>
</comment>
<dbReference type="STRING" id="61395.A0A1Y1WKF9"/>
<dbReference type="EMBL" id="MCFD01000001">
    <property type="protein sequence ID" value="ORX74039.1"/>
    <property type="molecule type" value="Genomic_DNA"/>
</dbReference>
<dbReference type="SUPFAM" id="SSF54862">
    <property type="entry name" value="4Fe-4S ferredoxins"/>
    <property type="match status" value="1"/>
</dbReference>
<dbReference type="InterPro" id="IPR040156">
    <property type="entry name" value="ETF-QO"/>
</dbReference>
<proteinExistence type="predicted"/>
<dbReference type="InterPro" id="IPR036188">
    <property type="entry name" value="FAD/NAD-bd_sf"/>
</dbReference>
<dbReference type="GeneID" id="63807794"/>
<name>A0A1Y1WKF9_9FUNG</name>
<dbReference type="GO" id="GO:0005743">
    <property type="term" value="C:mitochondrial inner membrane"/>
    <property type="evidence" value="ECO:0007669"/>
    <property type="project" value="TreeGrafter"/>
</dbReference>
<evidence type="ECO:0000256" key="9">
    <source>
        <dbReference type="ARBA" id="ARBA00023002"/>
    </source>
</evidence>
<keyword evidence="6 14" id="KW-0479">Metal-binding</keyword>
<dbReference type="InterPro" id="IPR023753">
    <property type="entry name" value="FAD/NAD-binding_dom"/>
</dbReference>
<organism evidence="16 17">
    <name type="scientific">Linderina pennispora</name>
    <dbReference type="NCBI Taxonomy" id="61395"/>
    <lineage>
        <taxon>Eukaryota</taxon>
        <taxon>Fungi</taxon>
        <taxon>Fungi incertae sedis</taxon>
        <taxon>Zoopagomycota</taxon>
        <taxon>Kickxellomycotina</taxon>
        <taxon>Kickxellomycetes</taxon>
        <taxon>Kickxellales</taxon>
        <taxon>Kickxellaceae</taxon>
        <taxon>Linderina</taxon>
    </lineage>
</organism>
<keyword evidence="4" id="KW-0004">4Fe-4S</keyword>
<evidence type="ECO:0000256" key="5">
    <source>
        <dbReference type="ARBA" id="ARBA00022630"/>
    </source>
</evidence>
<evidence type="ECO:0000256" key="4">
    <source>
        <dbReference type="ARBA" id="ARBA00022485"/>
    </source>
</evidence>
<dbReference type="Gene3D" id="3.30.9.90">
    <property type="match status" value="1"/>
</dbReference>
<feature type="domain" description="4Fe-4S ferredoxin-type" evidence="15">
    <location>
        <begin position="571"/>
        <end position="600"/>
    </location>
</feature>
<gene>
    <name evidence="16" type="ORF">DL89DRAFT_319685</name>
</gene>
<dbReference type="SUPFAM" id="SSF54373">
    <property type="entry name" value="FAD-linked reductases, C-terminal domain"/>
    <property type="match status" value="1"/>
</dbReference>
<evidence type="ECO:0000256" key="8">
    <source>
        <dbReference type="ARBA" id="ARBA00022982"/>
    </source>
</evidence>
<dbReference type="AlphaFoldDB" id="A0A1Y1WKF9"/>
<dbReference type="Pfam" id="PF21162">
    <property type="entry name" value="ETFQO_UQ-bd"/>
    <property type="match status" value="1"/>
</dbReference>
<keyword evidence="11 14" id="KW-0411">Iron-sulfur</keyword>
<evidence type="ECO:0000256" key="6">
    <source>
        <dbReference type="ARBA" id="ARBA00022723"/>
    </source>
</evidence>
<evidence type="ECO:0000259" key="15">
    <source>
        <dbReference type="PROSITE" id="PS51379"/>
    </source>
</evidence>
<keyword evidence="3 14" id="KW-0813">Transport</keyword>
<sequence length="611" mass="67178">MYRSAATLNRVRALAPLAARATMRASRILTSRAARPMAMRHLSTTRPSLNTSDMAEVEEPREVMEYDVVIVGGGPAGLSAAIRLKQQAAAEDKEVNVVLIEKGGELGAHTMSGACIETGPLEELFPDWKERGAPLNQPALEDHMRFLTEKHVFPLPHPPTMSNAGNYIVSLSNVVKWLGEQAEELGVDVFPATAAKEVIYGEDGSVQGIVTNDAGVDKQFKPKDTFTPGIELRGKVTLFAEGCHGSLTKGLIRKLKLRDEGKFQTYGIGIKEVWEVDPAKHNAGEVTHTMGYPLDYRTYGGGLVYHMEDNKVAVGLVVGLDYQNPYLSPYKEFQRLKAHPFVTNLLKGGRVISYGARALVEGGLQSLPKLYFPGGALIGDTAGFLNMPKIKGTHNAMKSGILAADEAYKAIVTEGRGEDGAAVELQSYEEAFKNSSIYKELYEARNVRPSFDTALGIWGGMMWSGLDTMFLKGRVPFTFQHKHPDHAMLKPAAHFKPIDYPKPDNEITFDILTSVSRTGTNHAENQPVHLRLKDPQVEIAHNLPVFDGPEQRFCPAGVYEYVDDEANPGKKRFQINSQNCIHCKTCDIKDPSQNINWTVPEGGDGPQYVDT</sequence>
<dbReference type="InterPro" id="IPR017896">
    <property type="entry name" value="4Fe4S_Fe-S-bd"/>
</dbReference>
<evidence type="ECO:0000256" key="2">
    <source>
        <dbReference type="ARBA" id="ARBA00002819"/>
    </source>
</evidence>
<dbReference type="OrthoDB" id="437331at2759"/>
<evidence type="ECO:0000256" key="12">
    <source>
        <dbReference type="ARBA" id="ARBA00023075"/>
    </source>
</evidence>
<dbReference type="SUPFAM" id="SSF51905">
    <property type="entry name" value="FAD/NAD(P)-binding domain"/>
    <property type="match status" value="1"/>
</dbReference>
<dbReference type="InterPro" id="IPR049398">
    <property type="entry name" value="ETF-QO/FixC_UQ-bd"/>
</dbReference>